<feature type="transmembrane region" description="Helical" evidence="6">
    <location>
        <begin position="327"/>
        <end position="347"/>
    </location>
</feature>
<keyword evidence="5 6" id="KW-0472">Membrane</keyword>
<sequence length="367" mass="40371">MLRQLIFALIALTGGAVALIWLTQSLHFVSMVVQHGLSLGAFLHLTSLMLPTLVGVILPISTFLVILFVYHKLSGDRELTVMRAAGLSPLQLARPGLLCALMATTLAYMLSLWLSPASYHAFHRYEFQIRNRAAAFLLEEGVFTPVSSTMTIYVKSHETDNFFKGVLIQDNRIPSKPTTILAEEAFMIPHGDALNLVLHNGSRQGIDPQTGQLGMLDFKHDTIELSSSHPGAEGDQDAAELSLHALFFPPSYVPLRYRAKLAVEGWARLTTPLSTLSYAIIGLVCALRGGFSRYGSIIRPLMAIFCVVGLLLLSLMLKGMASRQLTFVPLLWAEIIVPILICCALLLHEHFKGLSFLKRPVKGKHSS</sequence>
<feature type="transmembrane region" description="Helical" evidence="6">
    <location>
        <begin position="49"/>
        <end position="71"/>
    </location>
</feature>
<evidence type="ECO:0000256" key="5">
    <source>
        <dbReference type="ARBA" id="ARBA00023136"/>
    </source>
</evidence>
<protein>
    <submittedName>
        <fullName evidence="7">Transporter YjgP/YjgQ</fullName>
    </submittedName>
</protein>
<evidence type="ECO:0000256" key="3">
    <source>
        <dbReference type="ARBA" id="ARBA00022692"/>
    </source>
</evidence>
<evidence type="ECO:0000256" key="2">
    <source>
        <dbReference type="ARBA" id="ARBA00022475"/>
    </source>
</evidence>
<evidence type="ECO:0000256" key="1">
    <source>
        <dbReference type="ARBA" id="ARBA00004651"/>
    </source>
</evidence>
<dbReference type="InterPro" id="IPR005495">
    <property type="entry name" value="LptG/LptF_permease"/>
</dbReference>
<evidence type="ECO:0000256" key="6">
    <source>
        <dbReference type="SAM" id="Phobius"/>
    </source>
</evidence>
<dbReference type="PANTHER" id="PTHR33529">
    <property type="entry name" value="SLR0882 PROTEIN-RELATED"/>
    <property type="match status" value="1"/>
</dbReference>
<comment type="caution">
    <text evidence="7">The sequence shown here is derived from an EMBL/GenBank/DDBJ whole genome shotgun (WGS) entry which is preliminary data.</text>
</comment>
<dbReference type="PANTHER" id="PTHR33529:SF6">
    <property type="entry name" value="YJGP_YJGQ FAMILY PERMEASE"/>
    <property type="match status" value="1"/>
</dbReference>
<name>A0ABQ0NX63_9PROT</name>
<keyword evidence="3 6" id="KW-0812">Transmembrane</keyword>
<dbReference type="Pfam" id="PF03739">
    <property type="entry name" value="LptF_LptG"/>
    <property type="match status" value="1"/>
</dbReference>
<reference evidence="7" key="1">
    <citation type="submission" date="2013-04" db="EMBL/GenBank/DDBJ databases">
        <title>The genome sequencing project of 58 acetic acid bacteria.</title>
        <authorList>
            <person name="Okamoto-Kainuma A."/>
            <person name="Ishikawa M."/>
            <person name="Umino S."/>
            <person name="Koizumi Y."/>
            <person name="Shiwa Y."/>
            <person name="Yoshikawa H."/>
            <person name="Matsutani M."/>
            <person name="Matsushita K."/>
        </authorList>
    </citation>
    <scope>NUCLEOTIDE SEQUENCE</scope>
    <source>
        <strain evidence="7">DSM 15669</strain>
    </source>
</reference>
<keyword evidence="2" id="KW-1003">Cell membrane</keyword>
<keyword evidence="8" id="KW-1185">Reference proteome</keyword>
<proteinExistence type="predicted"/>
<comment type="subcellular location">
    <subcellularLocation>
        <location evidence="1">Cell membrane</location>
        <topology evidence="1">Multi-pass membrane protein</topology>
    </subcellularLocation>
</comment>
<keyword evidence="4 6" id="KW-1133">Transmembrane helix</keyword>
<feature type="transmembrane region" description="Helical" evidence="6">
    <location>
        <begin position="297"/>
        <end position="315"/>
    </location>
</feature>
<dbReference type="EMBL" id="BAQD01000005">
    <property type="protein sequence ID" value="GBQ05595.1"/>
    <property type="molecule type" value="Genomic_DNA"/>
</dbReference>
<dbReference type="Proteomes" id="UP001062901">
    <property type="component" value="Unassembled WGS sequence"/>
</dbReference>
<feature type="transmembrane region" description="Helical" evidence="6">
    <location>
        <begin position="92"/>
        <end position="114"/>
    </location>
</feature>
<evidence type="ECO:0000313" key="8">
    <source>
        <dbReference type="Proteomes" id="UP001062901"/>
    </source>
</evidence>
<accession>A0ABQ0NX63</accession>
<organism evidence="7 8">
    <name type="scientific">Saccharibacter floricola DSM 15669</name>
    <dbReference type="NCBI Taxonomy" id="1123227"/>
    <lineage>
        <taxon>Bacteria</taxon>
        <taxon>Pseudomonadati</taxon>
        <taxon>Pseudomonadota</taxon>
        <taxon>Alphaproteobacteria</taxon>
        <taxon>Acetobacterales</taxon>
        <taxon>Acetobacteraceae</taxon>
        <taxon>Saccharibacter</taxon>
    </lineage>
</organism>
<evidence type="ECO:0000256" key="4">
    <source>
        <dbReference type="ARBA" id="ARBA00022989"/>
    </source>
</evidence>
<feature type="transmembrane region" description="Helical" evidence="6">
    <location>
        <begin position="266"/>
        <end position="291"/>
    </location>
</feature>
<evidence type="ECO:0000313" key="7">
    <source>
        <dbReference type="EMBL" id="GBQ05595.1"/>
    </source>
</evidence>
<gene>
    <name evidence="7" type="ORF">AA15669_0534</name>
</gene>